<feature type="compositionally biased region" description="Basic and acidic residues" evidence="1">
    <location>
        <begin position="56"/>
        <end position="72"/>
    </location>
</feature>
<feature type="compositionally biased region" description="Low complexity" evidence="1">
    <location>
        <begin position="73"/>
        <end position="100"/>
    </location>
</feature>
<feature type="region of interest" description="Disordered" evidence="1">
    <location>
        <begin position="463"/>
        <end position="517"/>
    </location>
</feature>
<evidence type="ECO:0000313" key="2">
    <source>
        <dbReference type="EMBL" id="ESO07951.1"/>
    </source>
</evidence>
<dbReference type="STRING" id="6412.T1FSB8"/>
<feature type="region of interest" description="Disordered" evidence="1">
    <location>
        <begin position="830"/>
        <end position="877"/>
    </location>
</feature>
<organism evidence="3 4">
    <name type="scientific">Helobdella robusta</name>
    <name type="common">Californian leech</name>
    <dbReference type="NCBI Taxonomy" id="6412"/>
    <lineage>
        <taxon>Eukaryota</taxon>
        <taxon>Metazoa</taxon>
        <taxon>Spiralia</taxon>
        <taxon>Lophotrochozoa</taxon>
        <taxon>Annelida</taxon>
        <taxon>Clitellata</taxon>
        <taxon>Hirudinea</taxon>
        <taxon>Rhynchobdellida</taxon>
        <taxon>Glossiphoniidae</taxon>
        <taxon>Helobdella</taxon>
    </lineage>
</organism>
<feature type="compositionally biased region" description="Low complexity" evidence="1">
    <location>
        <begin position="835"/>
        <end position="846"/>
    </location>
</feature>
<gene>
    <name evidence="3" type="primary">20211715</name>
    <name evidence="2" type="ORF">HELRODRAFT_190825</name>
</gene>
<feature type="region of interest" description="Disordered" evidence="1">
    <location>
        <begin position="1"/>
        <end position="22"/>
    </location>
</feature>
<dbReference type="CTD" id="20211715"/>
<feature type="compositionally biased region" description="Pro residues" evidence="1">
    <location>
        <begin position="487"/>
        <end position="517"/>
    </location>
</feature>
<feature type="region of interest" description="Disordered" evidence="1">
    <location>
        <begin position="915"/>
        <end position="938"/>
    </location>
</feature>
<dbReference type="EMBL" id="AMQM01003340">
    <property type="status" value="NOT_ANNOTATED_CDS"/>
    <property type="molecule type" value="Genomic_DNA"/>
</dbReference>
<reference evidence="3" key="3">
    <citation type="submission" date="2015-06" db="UniProtKB">
        <authorList>
            <consortium name="EnsemblMetazoa"/>
        </authorList>
    </citation>
    <scope>IDENTIFICATION</scope>
</reference>
<feature type="region of interest" description="Disordered" evidence="1">
    <location>
        <begin position="129"/>
        <end position="257"/>
    </location>
</feature>
<accession>T1FSB8</accession>
<evidence type="ECO:0000313" key="3">
    <source>
        <dbReference type="EnsemblMetazoa" id="HelroP190825"/>
    </source>
</evidence>
<feature type="compositionally biased region" description="Basic and acidic residues" evidence="1">
    <location>
        <begin position="156"/>
        <end position="169"/>
    </location>
</feature>
<dbReference type="GeneID" id="20211715"/>
<feature type="compositionally biased region" description="Low complexity" evidence="1">
    <location>
        <begin position="992"/>
        <end position="1007"/>
    </location>
</feature>
<feature type="compositionally biased region" description="Basic residues" evidence="1">
    <location>
        <begin position="179"/>
        <end position="188"/>
    </location>
</feature>
<evidence type="ECO:0000313" key="4">
    <source>
        <dbReference type="Proteomes" id="UP000015101"/>
    </source>
</evidence>
<dbReference type="InParanoid" id="T1FSB8"/>
<dbReference type="EnsemblMetazoa" id="HelroT190825">
    <property type="protein sequence ID" value="HelroP190825"/>
    <property type="gene ID" value="HelroG190825"/>
</dbReference>
<proteinExistence type="predicted"/>
<evidence type="ECO:0000256" key="1">
    <source>
        <dbReference type="SAM" id="MobiDB-lite"/>
    </source>
</evidence>
<dbReference type="AlphaFoldDB" id="T1FSB8"/>
<keyword evidence="4" id="KW-1185">Reference proteome</keyword>
<feature type="region of interest" description="Disordered" evidence="1">
    <location>
        <begin position="34"/>
        <end position="110"/>
    </location>
</feature>
<feature type="compositionally biased region" description="Basic and acidic residues" evidence="1">
    <location>
        <begin position="189"/>
        <end position="235"/>
    </location>
</feature>
<reference evidence="2 4" key="2">
    <citation type="journal article" date="2013" name="Nature">
        <title>Insights into bilaterian evolution from three spiralian genomes.</title>
        <authorList>
            <person name="Simakov O."/>
            <person name="Marletaz F."/>
            <person name="Cho S.J."/>
            <person name="Edsinger-Gonzales E."/>
            <person name="Havlak P."/>
            <person name="Hellsten U."/>
            <person name="Kuo D.H."/>
            <person name="Larsson T."/>
            <person name="Lv J."/>
            <person name="Arendt D."/>
            <person name="Savage R."/>
            <person name="Osoegawa K."/>
            <person name="de Jong P."/>
            <person name="Grimwood J."/>
            <person name="Chapman J.A."/>
            <person name="Shapiro H."/>
            <person name="Aerts A."/>
            <person name="Otillar R.P."/>
            <person name="Terry A.Y."/>
            <person name="Boore J.L."/>
            <person name="Grigoriev I.V."/>
            <person name="Lindberg D.R."/>
            <person name="Seaver E.C."/>
            <person name="Weisblat D.A."/>
            <person name="Putnam N.H."/>
            <person name="Rokhsar D.S."/>
        </authorList>
    </citation>
    <scope>NUCLEOTIDE SEQUENCE</scope>
</reference>
<sequence length="1007" mass="109971">MGGLSSNFEEGSEPPAAKNLKFSTSLTGYELDMEYKQSINNTNTNSSSSNNNNMTRDMEYDGRATPVLDEHSPTQSSSTSSSLLTMTSSNLMVAPSSSSKPESKSHHQSRLEELFLNFTKASGKILKGRNKASFDDEASSDHSVHHHHRNKSKHQKHDDAKEYKRRDDYDANDDDYGHHHNHHRHKSRDKRDSESRYSRRTDELKSNERYKEKETSKHKSRKDESRHREDSGKYDGDDDDDRSPPPPPPVRVTTASTSVTNQSIIFSTDGHSLVSATSSIPFPYYTQQLPISVSSSSNIITNQGVYQAVNTQDGISQLQAVPSNVDNSQYMYEEVVYLFTEEDDSVGQLQQIGQLPMQQQPQPQAQHLFQGGSSNNPGNIIVASSTDNLYGDRYLYHSIIKSDNNVVLIPSHLPQQQQLQQQQQFALPLTVHPQQPQPQMILQPQQPVVQPVQQYVPINVPPPVQQAPQLHHQQVIVQQQQQQQPYSLPPPSLPPPAIPPRTNLPPPPFVFTQQPPPPLPQAFVPAPFYAPPQLKHEVTVPQPPQPSPYSFASNSISVISPLSSSSSSTYLPADPVMKVGLKLASDLSVRPPPTMPAMIKRPSNLTTITLTEPDDALNYEEGVNLYGSGDVLRKSGTVYCKALNPSMFSSCVYSSRSVSKSLSYSEIERQKVNKGVVQPLINNNSGTLTAIKPSPQQQQQQTFISSSNLVLLSNNKSNIAAPGKSSINLQSGYIGVRPGIVSTSTSATSTFNPTFTNTIISRAAPPKAATTVCTAVANVPLIFSAAGAVLTSAGNSMPSLSTAATTTATLVSNPMPLVTTCVNDVINNTKTLPDSSSTTMKTSSSSLQLENRSIIPAQEPDSTGLPDTNYNSSDSSDLEDFPDAITFTAPLAVVNSNPPLNTRPSFIQKQFGGIKNASMTQPPDIPSNPSRGPSPSPRVPLNFLSPSNVSAIATRAVDILMRVPRAPLLRGPPQPMFRGPISRLPAPPHQPIFPSFSMPSSIRRPRF</sequence>
<dbReference type="GO" id="GO:0071011">
    <property type="term" value="C:precatalytic spliceosome"/>
    <property type="evidence" value="ECO:0000318"/>
    <property type="project" value="GO_Central"/>
</dbReference>
<dbReference type="RefSeq" id="XP_009013740.1">
    <property type="nucleotide sequence ID" value="XM_009015492.1"/>
</dbReference>
<protein>
    <submittedName>
        <fullName evidence="2 3">Uncharacterized protein</fullName>
    </submittedName>
</protein>
<dbReference type="KEGG" id="hro:HELRODRAFT_190825"/>
<feature type="region of interest" description="Disordered" evidence="1">
    <location>
        <begin position="988"/>
        <end position="1007"/>
    </location>
</feature>
<feature type="compositionally biased region" description="Basic and acidic residues" evidence="1">
    <location>
        <begin position="101"/>
        <end position="110"/>
    </location>
</feature>
<dbReference type="EMBL" id="KB096134">
    <property type="protein sequence ID" value="ESO07951.1"/>
    <property type="molecule type" value="Genomic_DNA"/>
</dbReference>
<dbReference type="HOGENOM" id="CLU_298491_0_0_1"/>
<name>T1FSB8_HELRO</name>
<feature type="compositionally biased region" description="Basic residues" evidence="1">
    <location>
        <begin position="144"/>
        <end position="155"/>
    </location>
</feature>
<feature type="compositionally biased region" description="Polar residues" evidence="1">
    <location>
        <begin position="865"/>
        <end position="875"/>
    </location>
</feature>
<feature type="compositionally biased region" description="Low complexity" evidence="1">
    <location>
        <begin position="466"/>
        <end position="486"/>
    </location>
</feature>
<dbReference type="Proteomes" id="UP000015101">
    <property type="component" value="Unassembled WGS sequence"/>
</dbReference>
<reference evidence="4" key="1">
    <citation type="submission" date="2012-12" db="EMBL/GenBank/DDBJ databases">
        <authorList>
            <person name="Hellsten U."/>
            <person name="Grimwood J."/>
            <person name="Chapman J.A."/>
            <person name="Shapiro H."/>
            <person name="Aerts A."/>
            <person name="Otillar R.P."/>
            <person name="Terry A.Y."/>
            <person name="Boore J.L."/>
            <person name="Simakov O."/>
            <person name="Marletaz F."/>
            <person name="Cho S.-J."/>
            <person name="Edsinger-Gonzales E."/>
            <person name="Havlak P."/>
            <person name="Kuo D.-H."/>
            <person name="Larsson T."/>
            <person name="Lv J."/>
            <person name="Arendt D."/>
            <person name="Savage R."/>
            <person name="Osoegawa K."/>
            <person name="de Jong P."/>
            <person name="Lindberg D.R."/>
            <person name="Seaver E.C."/>
            <person name="Weisblat D.A."/>
            <person name="Putnam N.H."/>
            <person name="Grigoriev I.V."/>
            <person name="Rokhsar D.S."/>
        </authorList>
    </citation>
    <scope>NUCLEOTIDE SEQUENCE</scope>
</reference>
<feature type="compositionally biased region" description="Low complexity" evidence="1">
    <location>
        <begin position="40"/>
        <end position="53"/>
    </location>
</feature>